<comment type="caution">
    <text evidence="1">The sequence shown here is derived from an EMBL/GenBank/DDBJ whole genome shotgun (WGS) entry which is preliminary data.</text>
</comment>
<accession>A0A558C430</accession>
<name>A0A558C430_9BACT</name>
<evidence type="ECO:0000313" key="2">
    <source>
        <dbReference type="Proteomes" id="UP000317624"/>
    </source>
</evidence>
<sequence>MILAASVNNYTSAPGSHLHFENAVGRVLVHPSGLYLAIEYYTGPRMPTELQAFLLQAGYMLSRWGWDKLLTAHLSMPDFTPEEIEEIKAYWRANVSQSPSLLYGALLLPHKVFAQLSWSASFAGTKMAVLS</sequence>
<keyword evidence="2" id="KW-1185">Reference proteome</keyword>
<proteinExistence type="predicted"/>
<gene>
    <name evidence="1" type="ORF">FNT36_05425</name>
</gene>
<protein>
    <submittedName>
        <fullName evidence="1">Uncharacterized protein</fullName>
    </submittedName>
</protein>
<dbReference type="Proteomes" id="UP000317624">
    <property type="component" value="Unassembled WGS sequence"/>
</dbReference>
<dbReference type="OrthoDB" id="4144896at2"/>
<evidence type="ECO:0000313" key="1">
    <source>
        <dbReference type="EMBL" id="TVT43528.1"/>
    </source>
</evidence>
<dbReference type="EMBL" id="VMRJ01000001">
    <property type="protein sequence ID" value="TVT43528.1"/>
    <property type="molecule type" value="Genomic_DNA"/>
</dbReference>
<organism evidence="1 2">
    <name type="scientific">Hymenobacter setariae</name>
    <dbReference type="NCBI Taxonomy" id="2594794"/>
    <lineage>
        <taxon>Bacteria</taxon>
        <taxon>Pseudomonadati</taxon>
        <taxon>Bacteroidota</taxon>
        <taxon>Cytophagia</taxon>
        <taxon>Cytophagales</taxon>
        <taxon>Hymenobacteraceae</taxon>
        <taxon>Hymenobacter</taxon>
    </lineage>
</organism>
<reference evidence="1 2" key="1">
    <citation type="submission" date="2019-07" db="EMBL/GenBank/DDBJ databases">
        <title>Hymenobacter sp. straun FUR1 Genome sequencing and assembly.</title>
        <authorList>
            <person name="Chhetri G."/>
        </authorList>
    </citation>
    <scope>NUCLEOTIDE SEQUENCE [LARGE SCALE GENOMIC DNA]</scope>
    <source>
        <strain evidence="1 2">Fur1</strain>
    </source>
</reference>
<dbReference type="RefSeq" id="WP_144845113.1">
    <property type="nucleotide sequence ID" value="NZ_VMRJ01000001.1"/>
</dbReference>
<dbReference type="AlphaFoldDB" id="A0A558C430"/>